<dbReference type="InterPro" id="IPR009057">
    <property type="entry name" value="Homeodomain-like_sf"/>
</dbReference>
<sequence>MKGFSDEERDLIRTNLLEEGRDLFAQFGLERTRIKDVTEAVGIGTSTFYQFFDSKEKLYAEVLMRERARLDAEIAEAASNAETPREEIRVTLERTFDAIESNPLIFRLIVEGELRSLQNHLSEAERKALSEQVWTTNMSAIDQWADRSALRERDPQTLNAFLLTLVFVTRSKDVFSSNEVGPEYDEIRDLLIDVVVDGLFQHH</sequence>
<evidence type="ECO:0000313" key="6">
    <source>
        <dbReference type="EMBL" id="RQG90762.1"/>
    </source>
</evidence>
<comment type="caution">
    <text evidence="6">The sequence shown here is derived from an EMBL/GenBank/DDBJ whole genome shotgun (WGS) entry which is preliminary data.</text>
</comment>
<accession>A0A3N6MYV3</accession>
<dbReference type="RefSeq" id="WP_124197352.1">
    <property type="nucleotide sequence ID" value="NZ_REGA01000024.1"/>
</dbReference>
<dbReference type="Gene3D" id="1.10.357.10">
    <property type="entry name" value="Tetracycline Repressor, domain 2"/>
    <property type="match status" value="1"/>
</dbReference>
<evidence type="ECO:0000256" key="1">
    <source>
        <dbReference type="ARBA" id="ARBA00023015"/>
    </source>
</evidence>
<evidence type="ECO:0000256" key="3">
    <source>
        <dbReference type="ARBA" id="ARBA00023163"/>
    </source>
</evidence>
<keyword evidence="7" id="KW-1185">Reference proteome</keyword>
<dbReference type="PANTHER" id="PTHR30055">
    <property type="entry name" value="HTH-TYPE TRANSCRIPTIONAL REGULATOR RUTR"/>
    <property type="match status" value="1"/>
</dbReference>
<dbReference type="Pfam" id="PF00440">
    <property type="entry name" value="TetR_N"/>
    <property type="match status" value="1"/>
</dbReference>
<dbReference type="SUPFAM" id="SSF48498">
    <property type="entry name" value="Tetracyclin repressor-like, C-terminal domain"/>
    <property type="match status" value="1"/>
</dbReference>
<dbReference type="PROSITE" id="PS50977">
    <property type="entry name" value="HTH_TETR_2"/>
    <property type="match status" value="1"/>
</dbReference>
<dbReference type="PANTHER" id="PTHR30055:SF234">
    <property type="entry name" value="HTH-TYPE TRANSCRIPTIONAL REGULATOR BETI"/>
    <property type="match status" value="1"/>
</dbReference>
<name>A0A3N6MYV3_NATCH</name>
<organism evidence="6 7">
    <name type="scientific">Natrarchaeobius chitinivorans</name>
    <dbReference type="NCBI Taxonomy" id="1679083"/>
    <lineage>
        <taxon>Archaea</taxon>
        <taxon>Methanobacteriati</taxon>
        <taxon>Methanobacteriota</taxon>
        <taxon>Stenosarchaea group</taxon>
        <taxon>Halobacteria</taxon>
        <taxon>Halobacteriales</taxon>
        <taxon>Natrialbaceae</taxon>
        <taxon>Natrarchaeobius</taxon>
    </lineage>
</organism>
<dbReference type="InterPro" id="IPR050109">
    <property type="entry name" value="HTH-type_TetR-like_transc_reg"/>
</dbReference>
<evidence type="ECO:0000313" key="7">
    <source>
        <dbReference type="Proteomes" id="UP000282323"/>
    </source>
</evidence>
<dbReference type="InterPro" id="IPR001647">
    <property type="entry name" value="HTH_TetR"/>
</dbReference>
<dbReference type="GO" id="GO:0003700">
    <property type="term" value="F:DNA-binding transcription factor activity"/>
    <property type="evidence" value="ECO:0007669"/>
    <property type="project" value="TreeGrafter"/>
</dbReference>
<evidence type="ECO:0000259" key="5">
    <source>
        <dbReference type="PROSITE" id="PS50977"/>
    </source>
</evidence>
<keyword evidence="2 4" id="KW-0238">DNA-binding</keyword>
<dbReference type="AlphaFoldDB" id="A0A3N6MYV3"/>
<dbReference type="SUPFAM" id="SSF46689">
    <property type="entry name" value="Homeodomain-like"/>
    <property type="match status" value="1"/>
</dbReference>
<evidence type="ECO:0000256" key="4">
    <source>
        <dbReference type="PROSITE-ProRule" id="PRU00335"/>
    </source>
</evidence>
<dbReference type="Proteomes" id="UP000282323">
    <property type="component" value="Unassembled WGS sequence"/>
</dbReference>
<evidence type="ECO:0000256" key="2">
    <source>
        <dbReference type="ARBA" id="ARBA00023125"/>
    </source>
</evidence>
<dbReference type="GO" id="GO:0000976">
    <property type="term" value="F:transcription cis-regulatory region binding"/>
    <property type="evidence" value="ECO:0007669"/>
    <property type="project" value="TreeGrafter"/>
</dbReference>
<dbReference type="OrthoDB" id="135877at2157"/>
<proteinExistence type="predicted"/>
<dbReference type="PRINTS" id="PR00455">
    <property type="entry name" value="HTHTETR"/>
</dbReference>
<dbReference type="Gene3D" id="1.10.10.60">
    <property type="entry name" value="Homeodomain-like"/>
    <property type="match status" value="1"/>
</dbReference>
<keyword evidence="3" id="KW-0804">Transcription</keyword>
<protein>
    <submittedName>
        <fullName evidence="6">TetR/AcrR family transcriptional regulator</fullName>
    </submittedName>
</protein>
<dbReference type="InterPro" id="IPR036271">
    <property type="entry name" value="Tet_transcr_reg_TetR-rel_C_sf"/>
</dbReference>
<reference evidence="6 7" key="1">
    <citation type="submission" date="2018-10" db="EMBL/GenBank/DDBJ databases">
        <title>Natrarchaeobius chitinivorans gen. nov., sp. nov., and Natrarchaeobius haloalkaliphilus sp. nov., alkaliphilic, chitin-utilizing haloarchaea from hypersaline alkaline lakes.</title>
        <authorList>
            <person name="Sorokin D.Y."/>
            <person name="Elcheninov A.G."/>
            <person name="Kostrikina N.A."/>
            <person name="Bale N.J."/>
            <person name="Sinninghe Damste J.S."/>
            <person name="Khijniak T.V."/>
            <person name="Kublanov I.V."/>
            <person name="Toshchakov S.V."/>
        </authorList>
    </citation>
    <scope>NUCLEOTIDE SEQUENCE [LARGE SCALE GENOMIC DNA]</scope>
    <source>
        <strain evidence="6 7">AArcht4T</strain>
    </source>
</reference>
<feature type="domain" description="HTH tetR-type" evidence="5">
    <location>
        <begin position="10"/>
        <end position="70"/>
    </location>
</feature>
<feature type="DNA-binding region" description="H-T-H motif" evidence="4">
    <location>
        <begin position="33"/>
        <end position="52"/>
    </location>
</feature>
<gene>
    <name evidence="6" type="ORF">EA473_20140</name>
</gene>
<dbReference type="EMBL" id="REGA01000024">
    <property type="protein sequence ID" value="RQG90762.1"/>
    <property type="molecule type" value="Genomic_DNA"/>
</dbReference>
<keyword evidence="1" id="KW-0805">Transcription regulation</keyword>